<feature type="transmembrane region" description="Helical" evidence="5">
    <location>
        <begin position="192"/>
        <end position="218"/>
    </location>
</feature>
<dbReference type="AlphaFoldDB" id="A0A0F9CBX7"/>
<dbReference type="GO" id="GO:0004222">
    <property type="term" value="F:metalloendopeptidase activity"/>
    <property type="evidence" value="ECO:0007669"/>
    <property type="project" value="InterPro"/>
</dbReference>
<dbReference type="GO" id="GO:0031293">
    <property type="term" value="P:membrane protein intracellular domain proteolysis"/>
    <property type="evidence" value="ECO:0007669"/>
    <property type="project" value="TreeGrafter"/>
</dbReference>
<evidence type="ECO:0000256" key="3">
    <source>
        <dbReference type="ARBA" id="ARBA00022989"/>
    </source>
</evidence>
<feature type="transmembrane region" description="Helical" evidence="5">
    <location>
        <begin position="112"/>
        <end position="134"/>
    </location>
</feature>
<dbReference type="InterPro" id="IPR001193">
    <property type="entry name" value="MBTPS2"/>
</dbReference>
<protein>
    <recommendedName>
        <fullName evidence="6">Peptidase M50 domain-containing protein</fullName>
    </recommendedName>
</protein>
<name>A0A0F9CBX7_9ZZZZ</name>
<dbReference type="InterPro" id="IPR008915">
    <property type="entry name" value="Peptidase_M50"/>
</dbReference>
<keyword evidence="2 5" id="KW-0812">Transmembrane</keyword>
<comment type="subcellular location">
    <subcellularLocation>
        <location evidence="1">Endomembrane system</location>
        <topology evidence="1">Multi-pass membrane protein</topology>
    </subcellularLocation>
</comment>
<feature type="transmembrane region" description="Helical" evidence="5">
    <location>
        <begin position="12"/>
        <end position="33"/>
    </location>
</feature>
<dbReference type="EMBL" id="LAZR01033979">
    <property type="protein sequence ID" value="KKL46579.1"/>
    <property type="molecule type" value="Genomic_DNA"/>
</dbReference>
<gene>
    <name evidence="7" type="ORF">LCGC14_2344150</name>
</gene>
<proteinExistence type="predicted"/>
<feature type="transmembrane region" description="Helical" evidence="5">
    <location>
        <begin position="69"/>
        <end position="92"/>
    </location>
</feature>
<evidence type="ECO:0000313" key="7">
    <source>
        <dbReference type="EMBL" id="KKL46579.1"/>
    </source>
</evidence>
<evidence type="ECO:0000256" key="2">
    <source>
        <dbReference type="ARBA" id="ARBA00022692"/>
    </source>
</evidence>
<evidence type="ECO:0000259" key="6">
    <source>
        <dbReference type="Pfam" id="PF02163"/>
    </source>
</evidence>
<dbReference type="GO" id="GO:0005737">
    <property type="term" value="C:cytoplasm"/>
    <property type="evidence" value="ECO:0007669"/>
    <property type="project" value="TreeGrafter"/>
</dbReference>
<feature type="transmembrane region" description="Helical" evidence="5">
    <location>
        <begin position="155"/>
        <end position="172"/>
    </location>
</feature>
<evidence type="ECO:0000256" key="4">
    <source>
        <dbReference type="ARBA" id="ARBA00023136"/>
    </source>
</evidence>
<dbReference type="PANTHER" id="PTHR13325">
    <property type="entry name" value="PROTEASE M50 MEMBRANE-BOUND TRANSCRIPTION FACTOR SITE 2 PROTEASE"/>
    <property type="match status" value="1"/>
</dbReference>
<accession>A0A0F9CBX7</accession>
<organism evidence="7">
    <name type="scientific">marine sediment metagenome</name>
    <dbReference type="NCBI Taxonomy" id="412755"/>
    <lineage>
        <taxon>unclassified sequences</taxon>
        <taxon>metagenomes</taxon>
        <taxon>ecological metagenomes</taxon>
    </lineage>
</organism>
<dbReference type="GO" id="GO:0012505">
    <property type="term" value="C:endomembrane system"/>
    <property type="evidence" value="ECO:0007669"/>
    <property type="project" value="UniProtKB-SubCell"/>
</dbReference>
<reference evidence="7" key="1">
    <citation type="journal article" date="2015" name="Nature">
        <title>Complex archaea that bridge the gap between prokaryotes and eukaryotes.</title>
        <authorList>
            <person name="Spang A."/>
            <person name="Saw J.H."/>
            <person name="Jorgensen S.L."/>
            <person name="Zaremba-Niedzwiedzka K."/>
            <person name="Martijn J."/>
            <person name="Lind A.E."/>
            <person name="van Eijk R."/>
            <person name="Schleper C."/>
            <person name="Guy L."/>
            <person name="Ettema T.J."/>
        </authorList>
    </citation>
    <scope>NUCLEOTIDE SEQUENCE</scope>
</reference>
<sequence>MPLFNVFVDFLLNPWFILSLIFWVIVLILVYLLRNKKGAAYLFFPLLAMFKTRKLNNLIKRISRKAPKFWRVFWTIGIFISFGFMIFALYFFFTNFINLIINPKIEQAVMPLIPGVTIDLPLFFYLILPLLFIITTHEFAHGISANVDGIDVKSTGVLGAGLFFIIGFGAFVEIDERELNSNKTHRNTRLRIAAAGTYVNSITAGIAFLLLLSFPLLISSSYRQVTQVKTVLTKEEGGFNYNNLSRGDVILAFKKTGDSDDNYVYIDENKKRTLTNILNNKTLLQCSVGDNLTLKIYNPSSDTFIEKDITLGPRNDLGIWYKYISDGTKLEITKIFSESEGGINYDKNLTVGLIINRINGVLINQSNGDTIERVLASFNLISLNLSTGTETYILDVDVEGVLI</sequence>
<evidence type="ECO:0000256" key="5">
    <source>
        <dbReference type="SAM" id="Phobius"/>
    </source>
</evidence>
<feature type="domain" description="Peptidase M50" evidence="6">
    <location>
        <begin position="125"/>
        <end position="311"/>
    </location>
</feature>
<feature type="non-terminal residue" evidence="7">
    <location>
        <position position="403"/>
    </location>
</feature>
<comment type="caution">
    <text evidence="7">The sequence shown here is derived from an EMBL/GenBank/DDBJ whole genome shotgun (WGS) entry which is preliminary data.</text>
</comment>
<evidence type="ECO:0000256" key="1">
    <source>
        <dbReference type="ARBA" id="ARBA00004127"/>
    </source>
</evidence>
<keyword evidence="3 5" id="KW-1133">Transmembrane helix</keyword>
<dbReference type="Pfam" id="PF02163">
    <property type="entry name" value="Peptidase_M50"/>
    <property type="match status" value="1"/>
</dbReference>
<dbReference type="GO" id="GO:0016020">
    <property type="term" value="C:membrane"/>
    <property type="evidence" value="ECO:0007669"/>
    <property type="project" value="InterPro"/>
</dbReference>
<dbReference type="PANTHER" id="PTHR13325:SF3">
    <property type="entry name" value="MEMBRANE-BOUND TRANSCRIPTION FACTOR SITE-2 PROTEASE"/>
    <property type="match status" value="1"/>
</dbReference>
<keyword evidence="4 5" id="KW-0472">Membrane</keyword>